<evidence type="ECO:0000259" key="2">
    <source>
        <dbReference type="Pfam" id="PF25838"/>
    </source>
</evidence>
<gene>
    <name evidence="3" type="ORF">D3P04_07735</name>
</gene>
<reference evidence="4" key="1">
    <citation type="submission" date="2018-09" db="EMBL/GenBank/DDBJ databases">
        <title>Acidovorax cavernicola nov. sp. isolated from Gruta de las Maravillas (Aracena, Spain).</title>
        <authorList>
            <person name="Jurado V."/>
            <person name="Gutierrez-Patricio S."/>
            <person name="Gonzalez-Pimentel J.L."/>
            <person name="Miller A.Z."/>
            <person name="Laiz L."/>
            <person name="Saiz-Jimenez C."/>
        </authorList>
    </citation>
    <scope>NUCLEOTIDE SEQUENCE [LARGE SCALE GENOMIC DNA]</scope>
    <source>
        <strain evidence="4">1011MAR3C25</strain>
    </source>
</reference>
<protein>
    <submittedName>
        <fullName evidence="3">Uncharacterized protein</fullName>
    </submittedName>
</protein>
<evidence type="ECO:0000259" key="1">
    <source>
        <dbReference type="Pfam" id="PF25837"/>
    </source>
</evidence>
<sequence length="583" mass="62629">MIGSAQLYGTEQPPDDYETITYGGVSLGFQSGAFRHIRVNGVEAIRSVAFLVRDRDWGTIQPELGEIIQTRGDDLRLTQPMRFRNGTSQLVITVTARITSTGLTVTAEGEAKGDFETNRAGFTLLHPIDGVAGAPAIVTHSDGRQEAGNFPLLIEPWQPFMDIAALEHRANGLAVRCAFSGDIFEMEDQRQWGDASFKTYNRPLALPWPYLLKDGEKLRQTVDIRWHKTGFAKPAEWPALPAGPHFPRMALALSAGDALLKGQVIAAVESVGPQALLCHVDAAAGQVAPQFAAFAALQSELPDLSFDLELICRFGGAETPETELTDHGRAMSQSGFTPASVFVCPSVDRQSTPPGSEWPECPPLAEIHAAAARAFPELARGGGMASFFPELNRKRPPVELLDFIMHGLCPIVHAADDLSVMETLEAVPHIAASARAIAAGQEYRIGPATIAMRQNPYGSRTIPNPGHARICMTDDDPRHRGAFGAAYALGLATALAPHDIAVWTPAAVLGARGISGSWPIVRVLRQLAALTGKPVRSARIRNGVATLEVGDHQLRANLTAHENDGLDAFGWEAAGIVKQREGG</sequence>
<dbReference type="AlphaFoldDB" id="A0A418T088"/>
<dbReference type="Pfam" id="PF25837">
    <property type="entry name" value="Apionate_lact_N"/>
    <property type="match status" value="1"/>
</dbReference>
<proteinExistence type="predicted"/>
<accession>A0A418T088</accession>
<dbReference type="RefSeq" id="WP_119747524.1">
    <property type="nucleotide sequence ID" value="NZ_QZCG01000004.1"/>
</dbReference>
<dbReference type="InterPro" id="IPR058788">
    <property type="entry name" value="ApnL_N"/>
</dbReference>
<dbReference type="InterPro" id="IPR058787">
    <property type="entry name" value="ApnL_M"/>
</dbReference>
<evidence type="ECO:0000313" key="4">
    <source>
        <dbReference type="Proteomes" id="UP000284202"/>
    </source>
</evidence>
<dbReference type="Pfam" id="PF25838">
    <property type="entry name" value="Apionate_lact_M"/>
    <property type="match status" value="1"/>
</dbReference>
<evidence type="ECO:0000313" key="3">
    <source>
        <dbReference type="EMBL" id="RJE86593.1"/>
    </source>
</evidence>
<dbReference type="Proteomes" id="UP000284202">
    <property type="component" value="Unassembled WGS sequence"/>
</dbReference>
<comment type="caution">
    <text evidence="3">The sequence shown here is derived from an EMBL/GenBank/DDBJ whole genome shotgun (WGS) entry which is preliminary data.</text>
</comment>
<keyword evidence="4" id="KW-1185">Reference proteome</keyword>
<dbReference type="OrthoDB" id="931854at2"/>
<feature type="domain" description="D-apionate lactonase TIM barrel" evidence="2">
    <location>
        <begin position="250"/>
        <end position="532"/>
    </location>
</feature>
<name>A0A418T088_9RHOB</name>
<dbReference type="EMBL" id="QZCG01000004">
    <property type="protein sequence ID" value="RJE86593.1"/>
    <property type="molecule type" value="Genomic_DNA"/>
</dbReference>
<feature type="domain" description="D-apionate lactonase N-terminal" evidence="1">
    <location>
        <begin position="6"/>
        <end position="228"/>
    </location>
</feature>
<organism evidence="3 4">
    <name type="scientific">Paracoccus onubensis</name>
    <dbReference type="NCBI Taxonomy" id="1675788"/>
    <lineage>
        <taxon>Bacteria</taxon>
        <taxon>Pseudomonadati</taxon>
        <taxon>Pseudomonadota</taxon>
        <taxon>Alphaproteobacteria</taxon>
        <taxon>Rhodobacterales</taxon>
        <taxon>Paracoccaceae</taxon>
        <taxon>Paracoccus</taxon>
    </lineage>
</organism>